<evidence type="ECO:0000256" key="18">
    <source>
        <dbReference type="ARBA" id="ARBA00042865"/>
    </source>
</evidence>
<comment type="catalytic activity">
    <reaction evidence="19">
        <text>UDP-alpha-D-xylose + L-seryl-[protein] = 3-O-(beta-D-xylosyl)-L-seryl-[protein] + UDP + H(+)</text>
        <dbReference type="Rhea" id="RHEA:50192"/>
        <dbReference type="Rhea" id="RHEA-COMP:9863"/>
        <dbReference type="Rhea" id="RHEA-COMP:12567"/>
        <dbReference type="ChEBI" id="CHEBI:15378"/>
        <dbReference type="ChEBI" id="CHEBI:29999"/>
        <dbReference type="ChEBI" id="CHEBI:57632"/>
        <dbReference type="ChEBI" id="CHEBI:58223"/>
        <dbReference type="ChEBI" id="CHEBI:132085"/>
        <dbReference type="EC" id="2.4.2.26"/>
    </reaction>
</comment>
<evidence type="ECO:0000313" key="22">
    <source>
        <dbReference type="Proteomes" id="UP001153620"/>
    </source>
</evidence>
<dbReference type="Pfam" id="PF12529">
    <property type="entry name" value="Xylo_C"/>
    <property type="match status" value="1"/>
</dbReference>
<comment type="pathway">
    <text evidence="3">Glycan metabolism; chondroitin sulfate biosynthesis.</text>
</comment>
<keyword evidence="11" id="KW-0256">Endoplasmic reticulum</keyword>
<evidence type="ECO:0000256" key="16">
    <source>
        <dbReference type="ARBA" id="ARBA00023157"/>
    </source>
</evidence>
<keyword evidence="9" id="KW-0812">Transmembrane</keyword>
<evidence type="ECO:0000256" key="5">
    <source>
        <dbReference type="ARBA" id="ARBA00010195"/>
    </source>
</evidence>
<keyword evidence="16" id="KW-1015">Disulfide bond</keyword>
<evidence type="ECO:0000256" key="19">
    <source>
        <dbReference type="ARBA" id="ARBA00047847"/>
    </source>
</evidence>
<keyword evidence="12" id="KW-0735">Signal-anchor</keyword>
<dbReference type="InterPro" id="IPR043538">
    <property type="entry name" value="XYLT"/>
</dbReference>
<comment type="subcellular location">
    <subcellularLocation>
        <location evidence="2">Endoplasmic reticulum membrane</location>
        <topology evidence="2">Single-pass type II membrane protein</topology>
    </subcellularLocation>
    <subcellularLocation>
        <location evidence="1">Golgi apparatus membrane</location>
        <topology evidence="1">Single-pass type II membrane protein</topology>
    </subcellularLocation>
</comment>
<evidence type="ECO:0000256" key="2">
    <source>
        <dbReference type="ARBA" id="ARBA00004648"/>
    </source>
</evidence>
<dbReference type="EMBL" id="OU895879">
    <property type="protein sequence ID" value="CAG9807876.1"/>
    <property type="molecule type" value="Genomic_DNA"/>
</dbReference>
<keyword evidence="13" id="KW-1133">Transmembrane helix</keyword>
<gene>
    <name evidence="21" type="ORF">CHIRRI_LOCUS10722</name>
</gene>
<evidence type="ECO:0000256" key="9">
    <source>
        <dbReference type="ARBA" id="ARBA00022692"/>
    </source>
</evidence>
<dbReference type="EC" id="2.4.2.26" evidence="6"/>
<dbReference type="Pfam" id="PF02485">
    <property type="entry name" value="Branch"/>
    <property type="match status" value="1"/>
</dbReference>
<name>A0A9N9RYU3_9DIPT</name>
<comment type="similarity">
    <text evidence="5">Belongs to the glycosyltransferase 14 family. XylT subfamily.</text>
</comment>
<dbReference type="GO" id="GO:0000139">
    <property type="term" value="C:Golgi membrane"/>
    <property type="evidence" value="ECO:0007669"/>
    <property type="project" value="UniProtKB-SubCell"/>
</dbReference>
<proteinExistence type="inferred from homology"/>
<reference evidence="21" key="2">
    <citation type="submission" date="2022-10" db="EMBL/GenBank/DDBJ databases">
        <authorList>
            <consortium name="ENA_rothamsted_submissions"/>
            <consortium name="culmorum"/>
            <person name="King R."/>
        </authorList>
    </citation>
    <scope>NUCLEOTIDE SEQUENCE</scope>
</reference>
<evidence type="ECO:0000256" key="8">
    <source>
        <dbReference type="ARBA" id="ARBA00022679"/>
    </source>
</evidence>
<dbReference type="PROSITE" id="PS51212">
    <property type="entry name" value="WSC"/>
    <property type="match status" value="1"/>
</dbReference>
<evidence type="ECO:0000256" key="13">
    <source>
        <dbReference type="ARBA" id="ARBA00022989"/>
    </source>
</evidence>
<evidence type="ECO:0000256" key="15">
    <source>
        <dbReference type="ARBA" id="ARBA00023136"/>
    </source>
</evidence>
<protein>
    <recommendedName>
        <fullName evidence="6">protein xylosyltransferase</fullName>
        <ecNumber evidence="6">2.4.2.26</ecNumber>
    </recommendedName>
    <alternativeName>
        <fullName evidence="18">Peptide O-xylosyltransferase</fullName>
    </alternativeName>
</protein>
<dbReference type="GO" id="GO:0015012">
    <property type="term" value="P:heparan sulfate proteoglycan biosynthetic process"/>
    <property type="evidence" value="ECO:0007669"/>
    <property type="project" value="TreeGrafter"/>
</dbReference>
<keyword evidence="17" id="KW-0325">Glycoprotein</keyword>
<keyword evidence="10" id="KW-0479">Metal-binding</keyword>
<evidence type="ECO:0000256" key="6">
    <source>
        <dbReference type="ARBA" id="ARBA00011972"/>
    </source>
</evidence>
<evidence type="ECO:0000259" key="20">
    <source>
        <dbReference type="PROSITE" id="PS51212"/>
    </source>
</evidence>
<keyword evidence="14" id="KW-0333">Golgi apparatus</keyword>
<evidence type="ECO:0000256" key="1">
    <source>
        <dbReference type="ARBA" id="ARBA00004323"/>
    </source>
</evidence>
<dbReference type="InterPro" id="IPR003406">
    <property type="entry name" value="Glyco_trans_14"/>
</dbReference>
<evidence type="ECO:0000256" key="14">
    <source>
        <dbReference type="ARBA" id="ARBA00023034"/>
    </source>
</evidence>
<keyword evidence="15" id="KW-0472">Membrane</keyword>
<accession>A0A9N9RYU3</accession>
<feature type="domain" description="WSC" evidence="20">
    <location>
        <begin position="156"/>
        <end position="250"/>
    </location>
</feature>
<evidence type="ECO:0000256" key="7">
    <source>
        <dbReference type="ARBA" id="ARBA00022676"/>
    </source>
</evidence>
<dbReference type="AlphaFoldDB" id="A0A9N9RYU3"/>
<dbReference type="OrthoDB" id="2019572at2759"/>
<evidence type="ECO:0000313" key="21">
    <source>
        <dbReference type="EMBL" id="CAG9807876.1"/>
    </source>
</evidence>
<dbReference type="GO" id="GO:0050650">
    <property type="term" value="P:chondroitin sulfate proteoglycan biosynthetic process"/>
    <property type="evidence" value="ECO:0007669"/>
    <property type="project" value="TreeGrafter"/>
</dbReference>
<evidence type="ECO:0000256" key="17">
    <source>
        <dbReference type="ARBA" id="ARBA00023180"/>
    </source>
</evidence>
<sequence>MFVILFRRYKLLFLLGIVILLIQVFLAYKSIKIPIESGNKLFVDKINSLKDQFQSFHETKQKSLNYDEDIINSNVQHQETSAFRNDKEKTLATLLSELKFKPKCDILKDKDVLSAIQRAKTQECKEHIIDVACAIKSNTLYPNTLPNSCPSGNYIANRSIGCFKDNKKNRLLSKLYSNFKESNSPKKCINFCLLSGYLYSGLQYSTECFCGNTEPDIKHKLPDSSCNMKCSADQKAICGGYFTMNVFETGIAKFSPQIAESQPKIAETKAKIVFLLTLNGRALRQVYRLIKSIYSVDHFYYIHVDTRQDYLYRELLPLETAFQNIRLARKRLATIWGGASLLEMLLSCMADLLKSDWEWDFVLNLSESDFPIKSIDKLTQFLTANKNKNFVKSHGREVQRFIQKQGLDKTFVECDTHMWRIGDRLLPLGIQIDGGSDWICLSRNFIEYVTAEEKDKLIEGLLKIFRFTLLPAESFFHTAIRNSIFCDSYIDNNLHITNWKRKLGCKCQYRHICDWCGCSPNDFKPEDWIRLQATETKQLFFGRKFEPVVNQLVILQLEEWLFGPYTDGYLNLNSYWQSLYHHKDKSSSSNQALLVLGSSLIRINSKSNSFQQFYEPGKVLEIIDYFDLDVYKGFLIRHEARFNENITLEVETWCRTNNQHAQVSKSNKIAKKIMQLDVSTDFDQKEQMSRNFPRIISQYSEPCLIMKLSSTSQVENSTITLNVVWTNPDDKVEDIGEMTIEDITVTSINFSKSNLKHPLMSGIWTVKILQKKSLIGLTKFLVIPSFNNTMTKDLNSSHHLDKLIANFYLIKDTCISYNQKNIRDIIGTYLGNFGPSYLTSKNIVKFNECKKSLWSSMSPDPKSELLTDYGNFDGSSS</sequence>
<evidence type="ECO:0000256" key="10">
    <source>
        <dbReference type="ARBA" id="ARBA00022723"/>
    </source>
</evidence>
<comment type="pathway">
    <text evidence="4">Glycan metabolism; heparan sulfate biosynthesis.</text>
</comment>
<organism evidence="21 22">
    <name type="scientific">Chironomus riparius</name>
    <dbReference type="NCBI Taxonomy" id="315576"/>
    <lineage>
        <taxon>Eukaryota</taxon>
        <taxon>Metazoa</taxon>
        <taxon>Ecdysozoa</taxon>
        <taxon>Arthropoda</taxon>
        <taxon>Hexapoda</taxon>
        <taxon>Insecta</taxon>
        <taxon>Pterygota</taxon>
        <taxon>Neoptera</taxon>
        <taxon>Endopterygota</taxon>
        <taxon>Diptera</taxon>
        <taxon>Nematocera</taxon>
        <taxon>Chironomoidea</taxon>
        <taxon>Chironomidae</taxon>
        <taxon>Chironominae</taxon>
        <taxon>Chironomus</taxon>
    </lineage>
</organism>
<dbReference type="GO" id="GO:0046872">
    <property type="term" value="F:metal ion binding"/>
    <property type="evidence" value="ECO:0007669"/>
    <property type="project" value="UniProtKB-KW"/>
</dbReference>
<keyword evidence="8" id="KW-0808">Transferase</keyword>
<dbReference type="GO" id="GO:0030158">
    <property type="term" value="F:protein xylosyltransferase activity"/>
    <property type="evidence" value="ECO:0007669"/>
    <property type="project" value="UniProtKB-EC"/>
</dbReference>
<dbReference type="InterPro" id="IPR002889">
    <property type="entry name" value="WSC_carb-bd"/>
</dbReference>
<reference evidence="21" key="1">
    <citation type="submission" date="2022-01" db="EMBL/GenBank/DDBJ databases">
        <authorList>
            <person name="King R."/>
        </authorList>
    </citation>
    <scope>NUCLEOTIDE SEQUENCE</scope>
</reference>
<dbReference type="GO" id="GO:0005789">
    <property type="term" value="C:endoplasmic reticulum membrane"/>
    <property type="evidence" value="ECO:0007669"/>
    <property type="project" value="UniProtKB-SubCell"/>
</dbReference>
<dbReference type="Pfam" id="PF01822">
    <property type="entry name" value="WSC"/>
    <property type="match status" value="1"/>
</dbReference>
<dbReference type="InterPro" id="IPR024448">
    <property type="entry name" value="XylT_C"/>
</dbReference>
<dbReference type="PANTHER" id="PTHR46025:SF3">
    <property type="entry name" value="XYLOSYLTRANSFERASE OXT"/>
    <property type="match status" value="1"/>
</dbReference>
<evidence type="ECO:0000256" key="3">
    <source>
        <dbReference type="ARBA" id="ARBA00004840"/>
    </source>
</evidence>
<evidence type="ECO:0000256" key="4">
    <source>
        <dbReference type="ARBA" id="ARBA00005093"/>
    </source>
</evidence>
<dbReference type="Proteomes" id="UP001153620">
    <property type="component" value="Chromosome 3"/>
</dbReference>
<evidence type="ECO:0000256" key="12">
    <source>
        <dbReference type="ARBA" id="ARBA00022968"/>
    </source>
</evidence>
<keyword evidence="22" id="KW-1185">Reference proteome</keyword>
<dbReference type="SMART" id="SM00321">
    <property type="entry name" value="WSC"/>
    <property type="match status" value="1"/>
</dbReference>
<dbReference type="PANTHER" id="PTHR46025">
    <property type="entry name" value="XYLOSYLTRANSFERASE OXT"/>
    <property type="match status" value="1"/>
</dbReference>
<evidence type="ECO:0000256" key="11">
    <source>
        <dbReference type="ARBA" id="ARBA00022824"/>
    </source>
</evidence>
<keyword evidence="7" id="KW-0328">Glycosyltransferase</keyword>